<proteinExistence type="predicted"/>
<accession>A0A1A8K9Y4</accession>
<name>A0A1A8K9Y4_NOTKU</name>
<dbReference type="EMBL" id="HAEE01008956">
    <property type="protein sequence ID" value="SBR29006.1"/>
    <property type="molecule type" value="Transcribed_RNA"/>
</dbReference>
<gene>
    <name evidence="1" type="primary">Nfu_g_1_003456</name>
</gene>
<evidence type="ECO:0000313" key="1">
    <source>
        <dbReference type="EMBL" id="SBR29006.1"/>
    </source>
</evidence>
<organism evidence="1">
    <name type="scientific">Nothobranchius kuhntae</name>
    <name type="common">Beira killifish</name>
    <dbReference type="NCBI Taxonomy" id="321403"/>
    <lineage>
        <taxon>Eukaryota</taxon>
        <taxon>Metazoa</taxon>
        <taxon>Chordata</taxon>
        <taxon>Craniata</taxon>
        <taxon>Vertebrata</taxon>
        <taxon>Euteleostomi</taxon>
        <taxon>Actinopterygii</taxon>
        <taxon>Neopterygii</taxon>
        <taxon>Teleostei</taxon>
        <taxon>Neoteleostei</taxon>
        <taxon>Acanthomorphata</taxon>
        <taxon>Ovalentaria</taxon>
        <taxon>Atherinomorphae</taxon>
        <taxon>Cyprinodontiformes</taxon>
        <taxon>Nothobranchiidae</taxon>
        <taxon>Nothobranchius</taxon>
    </lineage>
</organism>
<reference evidence="1" key="2">
    <citation type="submission" date="2016-06" db="EMBL/GenBank/DDBJ databases">
        <title>The genome of a short-lived fish provides insights into sex chromosome evolution and the genetic control of aging.</title>
        <authorList>
            <person name="Reichwald K."/>
            <person name="Felder M."/>
            <person name="Petzold A."/>
            <person name="Koch P."/>
            <person name="Groth M."/>
            <person name="Platzer M."/>
        </authorList>
    </citation>
    <scope>NUCLEOTIDE SEQUENCE</scope>
    <source>
        <tissue evidence="1">Brain</tissue>
    </source>
</reference>
<sequence length="59" mass="6742">ERPACRRPLSRHRTCCRDYISRLAMALFPLVEDAGVRTIRAFLLGLQPGSKEEDEKPTN</sequence>
<protein>
    <submittedName>
        <fullName evidence="1">Uncharacterized protein</fullName>
    </submittedName>
</protein>
<reference evidence="1" key="1">
    <citation type="submission" date="2016-05" db="EMBL/GenBank/DDBJ databases">
        <authorList>
            <person name="Lavstsen T."/>
            <person name="Jespersen J.S."/>
        </authorList>
    </citation>
    <scope>NUCLEOTIDE SEQUENCE</scope>
    <source>
        <tissue evidence="1">Brain</tissue>
    </source>
</reference>
<feature type="non-terminal residue" evidence="1">
    <location>
        <position position="1"/>
    </location>
</feature>
<dbReference type="AlphaFoldDB" id="A0A1A8K9Y4"/>